<dbReference type="STRING" id="1300347.I601_0588"/>
<gene>
    <name evidence="7" type="primary">dppA</name>
    <name evidence="7" type="ORF">I601_0588</name>
</gene>
<dbReference type="PANTHER" id="PTHR30290:SF9">
    <property type="entry name" value="OLIGOPEPTIDE-BINDING PROTEIN APPA"/>
    <property type="match status" value="1"/>
</dbReference>
<name>A0A1A9GH86_9ACTN</name>
<dbReference type="GO" id="GO:0042597">
    <property type="term" value="C:periplasmic space"/>
    <property type="evidence" value="ECO:0007669"/>
    <property type="project" value="UniProtKB-ARBA"/>
</dbReference>
<evidence type="ECO:0000313" key="7">
    <source>
        <dbReference type="EMBL" id="ANH37040.1"/>
    </source>
</evidence>
<evidence type="ECO:0000256" key="5">
    <source>
        <dbReference type="SAM" id="SignalP"/>
    </source>
</evidence>
<dbReference type="Gene3D" id="3.10.105.10">
    <property type="entry name" value="Dipeptide-binding Protein, Domain 3"/>
    <property type="match status" value="1"/>
</dbReference>
<evidence type="ECO:0000259" key="6">
    <source>
        <dbReference type="Pfam" id="PF00496"/>
    </source>
</evidence>
<dbReference type="PATRIC" id="fig|1300347.3.peg.590"/>
<comment type="similarity">
    <text evidence="1">Belongs to the bacterial solute-binding protein 5 family.</text>
</comment>
<organism evidence="7 8">
    <name type="scientific">Nocardioides dokdonensis FR1436</name>
    <dbReference type="NCBI Taxonomy" id="1300347"/>
    <lineage>
        <taxon>Bacteria</taxon>
        <taxon>Bacillati</taxon>
        <taxon>Actinomycetota</taxon>
        <taxon>Actinomycetes</taxon>
        <taxon>Propionibacteriales</taxon>
        <taxon>Nocardioidaceae</taxon>
        <taxon>Nocardioides</taxon>
    </lineage>
</organism>
<evidence type="ECO:0000256" key="2">
    <source>
        <dbReference type="ARBA" id="ARBA00022448"/>
    </source>
</evidence>
<feature type="chain" id="PRO_5008388241" evidence="5">
    <location>
        <begin position="35"/>
        <end position="543"/>
    </location>
</feature>
<dbReference type="Gene3D" id="3.40.190.10">
    <property type="entry name" value="Periplasmic binding protein-like II"/>
    <property type="match status" value="1"/>
</dbReference>
<accession>A0A1A9GH86</accession>
<dbReference type="PIRSF" id="PIRSF002741">
    <property type="entry name" value="MppA"/>
    <property type="match status" value="1"/>
</dbReference>
<evidence type="ECO:0000256" key="1">
    <source>
        <dbReference type="ARBA" id="ARBA00005695"/>
    </source>
</evidence>
<sequence>MTLQTPRTMRSTRTRVARLSSAALVGALALGGCASTDDQKSEQPPETTALTEGMRGVTDAGDPVDGGTATYAGYAQPGALDPGTTIAAATTGGIEMANIYDTLLRYDSEEQDFVPQLAESLEADDEFDTFTLTLRDGVTFSDGETLDAAAVVWSQERYAGMPAPEAALWNGNVQSVEATDDRTVVYELARPWPGFPSILSTGPGMVVAESSVKGGDDAFEPVGAGPFELKSWARDEEMVLSAREDYWDGAPHLDEFRIVYLNDQVTSVESLRGGGVDLAVARDPDVVNTVVEEELPGYVSMTAASNMALINATEGRPGADPRVRRAMALAIDPVLLAQRAFEGAGLNGDQLFQDYSVWHTETGGPGHDPDEAKALVEEAKADGWDGEIEYLDGTDPGSSKTMQAVKASLEAVGMEVTLRPMRTIAEQITAIVIDRDYDVAAWGLNYREADPFSKMYSTLHSDGTQVYGMATSPERDALLEELQATADQDAAVEVMDRIQQEYNESIPFLNWSPWAEYIAWDTDVHGVVGLASSMILMADAWID</sequence>
<dbReference type="GO" id="GO:1904680">
    <property type="term" value="F:peptide transmembrane transporter activity"/>
    <property type="evidence" value="ECO:0007669"/>
    <property type="project" value="TreeGrafter"/>
</dbReference>
<keyword evidence="8" id="KW-1185">Reference proteome</keyword>
<reference evidence="7 8" key="1">
    <citation type="submission" date="2016-03" db="EMBL/GenBank/DDBJ databases">
        <title>Complete genome sequence of a soil Actinobacterium, Nocardioides dokdonensis FR1436.</title>
        <authorList>
            <person name="Kwon S.-K."/>
            <person name="Kim K."/>
            <person name="Kim J.F."/>
        </authorList>
    </citation>
    <scope>NUCLEOTIDE SEQUENCE [LARGE SCALE GENOMIC DNA]</scope>
    <source>
        <strain evidence="7 8">FR1436</strain>
    </source>
</reference>
<proteinExistence type="inferred from homology"/>
<dbReference type="AlphaFoldDB" id="A0A1A9GH86"/>
<dbReference type="GO" id="GO:0043190">
    <property type="term" value="C:ATP-binding cassette (ABC) transporter complex"/>
    <property type="evidence" value="ECO:0007669"/>
    <property type="project" value="InterPro"/>
</dbReference>
<evidence type="ECO:0000256" key="4">
    <source>
        <dbReference type="SAM" id="MobiDB-lite"/>
    </source>
</evidence>
<dbReference type="InterPro" id="IPR000914">
    <property type="entry name" value="SBP_5_dom"/>
</dbReference>
<keyword evidence="3 5" id="KW-0732">Signal</keyword>
<dbReference type="PROSITE" id="PS51257">
    <property type="entry name" value="PROKAR_LIPOPROTEIN"/>
    <property type="match status" value="1"/>
</dbReference>
<dbReference type="CDD" id="cd00995">
    <property type="entry name" value="PBP2_NikA_DppA_OppA_like"/>
    <property type="match status" value="1"/>
</dbReference>
<feature type="region of interest" description="Disordered" evidence="4">
    <location>
        <begin position="34"/>
        <end position="63"/>
    </location>
</feature>
<protein>
    <submittedName>
        <fullName evidence="7">Periplasmic dipeptide transport protein</fullName>
    </submittedName>
</protein>
<dbReference type="EMBL" id="CP015079">
    <property type="protein sequence ID" value="ANH37040.1"/>
    <property type="molecule type" value="Genomic_DNA"/>
</dbReference>
<feature type="domain" description="Solute-binding protein family 5" evidence="6">
    <location>
        <begin position="113"/>
        <end position="463"/>
    </location>
</feature>
<dbReference type="Proteomes" id="UP000077868">
    <property type="component" value="Chromosome"/>
</dbReference>
<evidence type="ECO:0000313" key="8">
    <source>
        <dbReference type="Proteomes" id="UP000077868"/>
    </source>
</evidence>
<keyword evidence="2" id="KW-0813">Transport</keyword>
<dbReference type="PANTHER" id="PTHR30290">
    <property type="entry name" value="PERIPLASMIC BINDING COMPONENT OF ABC TRANSPORTER"/>
    <property type="match status" value="1"/>
</dbReference>
<feature type="signal peptide" evidence="5">
    <location>
        <begin position="1"/>
        <end position="34"/>
    </location>
</feature>
<evidence type="ECO:0000256" key="3">
    <source>
        <dbReference type="ARBA" id="ARBA00022729"/>
    </source>
</evidence>
<dbReference type="RefSeq" id="WP_169834652.1">
    <property type="nucleotide sequence ID" value="NZ_CP015079.1"/>
</dbReference>
<dbReference type="InterPro" id="IPR039424">
    <property type="entry name" value="SBP_5"/>
</dbReference>
<dbReference type="InterPro" id="IPR030678">
    <property type="entry name" value="Peptide/Ni-bd"/>
</dbReference>
<dbReference type="SUPFAM" id="SSF53850">
    <property type="entry name" value="Periplasmic binding protein-like II"/>
    <property type="match status" value="1"/>
</dbReference>
<dbReference type="Pfam" id="PF00496">
    <property type="entry name" value="SBP_bac_5"/>
    <property type="match status" value="1"/>
</dbReference>
<dbReference type="KEGG" id="ndk:I601_0588"/>
<dbReference type="GO" id="GO:0015833">
    <property type="term" value="P:peptide transport"/>
    <property type="evidence" value="ECO:0007669"/>
    <property type="project" value="TreeGrafter"/>
</dbReference>